<dbReference type="Gene3D" id="2.60.40.420">
    <property type="entry name" value="Cupredoxins - blue copper proteins"/>
    <property type="match status" value="1"/>
</dbReference>
<evidence type="ECO:0000313" key="4">
    <source>
        <dbReference type="Proteomes" id="UP000069654"/>
    </source>
</evidence>
<dbReference type="EMBL" id="BCTB01000006">
    <property type="protein sequence ID" value="GAT14291.1"/>
    <property type="molecule type" value="Genomic_DNA"/>
</dbReference>
<organism evidence="3 4">
    <name type="scientific">Mycolicibacterium thermoresistibile</name>
    <name type="common">Mycobacterium thermoresistibile</name>
    <dbReference type="NCBI Taxonomy" id="1797"/>
    <lineage>
        <taxon>Bacteria</taxon>
        <taxon>Bacillati</taxon>
        <taxon>Actinomycetota</taxon>
        <taxon>Actinomycetes</taxon>
        <taxon>Mycobacteriales</taxon>
        <taxon>Mycobacteriaceae</taxon>
        <taxon>Mycolicibacterium</taxon>
    </lineage>
</organism>
<feature type="region of interest" description="Disordered" evidence="1">
    <location>
        <begin position="17"/>
        <end position="43"/>
    </location>
</feature>
<evidence type="ECO:0000256" key="1">
    <source>
        <dbReference type="SAM" id="MobiDB-lite"/>
    </source>
</evidence>
<protein>
    <recommendedName>
        <fullName evidence="5">EfeO-type cupredoxin-like domain-containing protein</fullName>
    </recommendedName>
</protein>
<keyword evidence="2" id="KW-0732">Signal</keyword>
<gene>
    <name evidence="3" type="ORF">RMCT_1262</name>
</gene>
<evidence type="ECO:0000256" key="2">
    <source>
        <dbReference type="SAM" id="SignalP"/>
    </source>
</evidence>
<reference evidence="4" key="2">
    <citation type="submission" date="2016-02" db="EMBL/GenBank/DDBJ databases">
        <title>Draft genome sequence of five rapidly growing Mycobacterium species.</title>
        <authorList>
            <person name="Katahira K."/>
            <person name="Gotou Y."/>
            <person name="Iida K."/>
            <person name="Ogura Y."/>
            <person name="Hayashi T."/>
        </authorList>
    </citation>
    <scope>NUCLEOTIDE SEQUENCE [LARGE SCALE GENOMIC DNA]</scope>
    <source>
        <strain evidence="4">JCM6362</strain>
    </source>
</reference>
<feature type="chain" id="PRO_5007170853" description="EfeO-type cupredoxin-like domain-containing protein" evidence="2">
    <location>
        <begin position="17"/>
        <end position="136"/>
    </location>
</feature>
<reference evidence="3 4" key="1">
    <citation type="journal article" date="2016" name="Genome Announc.">
        <title>Draft Genome Sequences of Five Rapidly Growing Mycobacterium Species, M. thermoresistibile, M. fortuitum subsp. acetamidolyticum, M. canariasense, M. brisbanense, and M. novocastrense.</title>
        <authorList>
            <person name="Katahira K."/>
            <person name="Ogura Y."/>
            <person name="Gotoh Y."/>
            <person name="Hayashi T."/>
        </authorList>
    </citation>
    <scope>NUCLEOTIDE SEQUENCE [LARGE SCALE GENOMIC DNA]</scope>
    <source>
        <strain evidence="3 4">JCM6362</strain>
    </source>
</reference>
<accession>A0A124E815</accession>
<dbReference type="RefSeq" id="WP_003927797.1">
    <property type="nucleotide sequence ID" value="NZ_LT906483.1"/>
</dbReference>
<dbReference type="OMA" id="CTGESRD"/>
<dbReference type="InterPro" id="IPR008972">
    <property type="entry name" value="Cupredoxin"/>
</dbReference>
<comment type="caution">
    <text evidence="3">The sequence shown here is derived from an EMBL/GenBank/DDBJ whole genome shotgun (WGS) entry which is preliminary data.</text>
</comment>
<sequence>MLAVLAVTGLITVACADDTDTGGPAAPPGPGTTADATQPVTTDAHRSDGLVIDVTIEDGSVTPTNERFQGRVGEPITIRVTSDTDDELHVHSIPEHTFAVAPRADQTFEFTVEVPGQVEIELHDLHRTIATVHVRQ</sequence>
<feature type="signal peptide" evidence="2">
    <location>
        <begin position="1"/>
        <end position="16"/>
    </location>
</feature>
<proteinExistence type="predicted"/>
<dbReference type="STRING" id="1797.RMCT_1262"/>
<evidence type="ECO:0008006" key="5">
    <source>
        <dbReference type="Google" id="ProtNLM"/>
    </source>
</evidence>
<dbReference type="Proteomes" id="UP000069654">
    <property type="component" value="Unassembled WGS sequence"/>
</dbReference>
<evidence type="ECO:0000313" key="3">
    <source>
        <dbReference type="EMBL" id="GAT14291.1"/>
    </source>
</evidence>
<dbReference type="SUPFAM" id="SSF49503">
    <property type="entry name" value="Cupredoxins"/>
    <property type="match status" value="1"/>
</dbReference>
<name>A0A124E815_MYCTH</name>
<dbReference type="AlphaFoldDB" id="A0A124E815"/>
<dbReference type="OrthoDB" id="3748691at2"/>